<evidence type="ECO:0000256" key="5">
    <source>
        <dbReference type="ARBA" id="ARBA00022553"/>
    </source>
</evidence>
<comment type="similarity">
    <text evidence="8">Belongs to the synaptopodin family.</text>
</comment>
<dbReference type="SUPFAM" id="SSF50156">
    <property type="entry name" value="PDZ domain-like"/>
    <property type="match status" value="1"/>
</dbReference>
<name>D3YVV9_MOUSE</name>
<dbReference type="Ensembl" id="ENSMUST00000106427.8">
    <property type="protein sequence ID" value="ENSMUSP00000102035.2"/>
    <property type="gene ID" value="ENSMUSG00000050315.15"/>
</dbReference>
<evidence type="ECO:0007829" key="20">
    <source>
        <dbReference type="PubMed" id="21183079"/>
    </source>
</evidence>
<dbReference type="AGR" id="MGI:2153070"/>
<dbReference type="CDD" id="cd10820">
    <property type="entry name" value="PDZ_SYNPO2-like"/>
    <property type="match status" value="1"/>
</dbReference>
<feature type="region of interest" description="Disordered" evidence="13">
    <location>
        <begin position="88"/>
        <end position="112"/>
    </location>
</feature>
<feature type="region of interest" description="Disordered" evidence="13">
    <location>
        <begin position="320"/>
        <end position="359"/>
    </location>
</feature>
<reference evidence="15 17" key="1">
    <citation type="journal article" date="2009" name="PLoS Biol.">
        <title>Lineage-specific biology revealed by a finished genome assembly of the mouse.</title>
        <authorList>
            <consortium name="Mouse Genome Sequencing Consortium"/>
            <person name="Church D.M."/>
            <person name="Goodstadt L."/>
            <person name="Hillier L.W."/>
            <person name="Zody M.C."/>
            <person name="Goldstein S."/>
            <person name="She X."/>
            <person name="Bult C.J."/>
            <person name="Agarwala R."/>
            <person name="Cherry J.L."/>
            <person name="DiCuccio M."/>
            <person name="Hlavina W."/>
            <person name="Kapustin Y."/>
            <person name="Meric P."/>
            <person name="Maglott D."/>
            <person name="Birtle Z."/>
            <person name="Marques A.C."/>
            <person name="Graves T."/>
            <person name="Zhou S."/>
            <person name="Teague B."/>
            <person name="Potamousis K."/>
            <person name="Churas C."/>
            <person name="Place M."/>
            <person name="Herschleb J."/>
            <person name="Runnheim R."/>
            <person name="Forrest D."/>
            <person name="Amos-Landgraf J."/>
            <person name="Schwartz D.C."/>
            <person name="Cheng Z."/>
            <person name="Lindblad-Toh K."/>
            <person name="Eichler E.E."/>
            <person name="Ponting C.P."/>
        </authorList>
    </citation>
    <scope>NUCLEOTIDE SEQUENCE [LARGE SCALE GENOMIC DNA]</scope>
    <source>
        <strain evidence="15 17">C57BL/6J</strain>
    </source>
</reference>
<reference evidence="20" key="2">
    <citation type="journal article" date="2010" name="Cell">
        <title>A tissue-specific atlas of mouse protein phosphorylation and expression.</title>
        <authorList>
            <person name="Huttlin E.L."/>
            <person name="Jedrychowski M.P."/>
            <person name="Elias J.E."/>
            <person name="Goswami T."/>
            <person name="Rad R."/>
            <person name="Beausoleil S.A."/>
            <person name="Villen J."/>
            <person name="Haas W."/>
            <person name="Sowa M.E."/>
            <person name="Gygi S.P."/>
        </authorList>
    </citation>
    <scope>IDENTIFICATION BY MASS SPECTROMETRY [LARGE SCALE ANALYSIS]</scope>
</reference>
<dbReference type="SMART" id="SM00228">
    <property type="entry name" value="PDZ"/>
    <property type="match status" value="1"/>
</dbReference>
<comment type="subunit">
    <text evidence="10">May self-associate in muscle cells under oxidative stress. Binds F-actin. Interacts with ACTN2; ACTN2 is proposed to anchor SYOP2 at Z lines in mature myocytes. Interacts with AKAP6, PPP3CA and CAMK2A. Interacts (phosphorylated form) with YWHAB; YWHAB competes with ACTN2 for interaction with SYNPO2. Interacts with KPNA2; mediating nuclear import of SYNOP2; dependent on interaction with YWHAB. Interacts with IPO13; may be implicated in SYNOP2 nuclear import. Interacts with ZYX, FLNC, ILK. Interacts with BAG3 (via WW 1 domain). May associate with the CASA complex consisting of HSPA8, HSPB8 and BAG3. Interacts with VPS18.</text>
</comment>
<dbReference type="InterPro" id="IPR036034">
    <property type="entry name" value="PDZ_sf"/>
</dbReference>
<dbReference type="GO" id="GO:0030018">
    <property type="term" value="C:Z disc"/>
    <property type="evidence" value="ECO:0007669"/>
    <property type="project" value="UniProtKB-SubCell"/>
</dbReference>
<dbReference type="Gene3D" id="2.30.42.10">
    <property type="match status" value="1"/>
</dbReference>
<evidence type="ECO:0007829" key="19">
    <source>
        <dbReference type="ProteomicsDB" id="D3YVV9"/>
    </source>
</evidence>
<dbReference type="GeneTree" id="ENSGT00950000183054"/>
<evidence type="ECO:0000256" key="9">
    <source>
        <dbReference type="ARBA" id="ARBA00059059"/>
    </source>
</evidence>
<feature type="region of interest" description="Disordered" evidence="13">
    <location>
        <begin position="24"/>
        <end position="52"/>
    </location>
</feature>
<evidence type="ECO:0000313" key="16">
    <source>
        <dbReference type="MGI" id="MGI:2153070"/>
    </source>
</evidence>
<feature type="compositionally biased region" description="Polar residues" evidence="13">
    <location>
        <begin position="207"/>
        <end position="230"/>
    </location>
</feature>
<reference evidence="15" key="5">
    <citation type="submission" date="2025-09" db="UniProtKB">
        <authorList>
            <consortium name="Ensembl"/>
        </authorList>
    </citation>
    <scope>IDENTIFICATION</scope>
    <source>
        <strain evidence="15">C57BL/6J</strain>
    </source>
</reference>
<dbReference type="GO" id="GO:0005634">
    <property type="term" value="C:nucleus"/>
    <property type="evidence" value="ECO:0007669"/>
    <property type="project" value="UniProtKB-SubCell"/>
</dbReference>
<evidence type="ECO:0000256" key="13">
    <source>
        <dbReference type="SAM" id="MobiDB-lite"/>
    </source>
</evidence>
<evidence type="ECO:0000256" key="7">
    <source>
        <dbReference type="ARBA" id="ARBA00023242"/>
    </source>
</evidence>
<keyword evidence="18 19" id="KW-1267">Proteomics identification</keyword>
<evidence type="ECO:0000256" key="1">
    <source>
        <dbReference type="ARBA" id="ARBA00004123"/>
    </source>
</evidence>
<evidence type="ECO:0000256" key="8">
    <source>
        <dbReference type="ARBA" id="ARBA00038161"/>
    </source>
</evidence>
<evidence type="ECO:0000256" key="4">
    <source>
        <dbReference type="ARBA" id="ARBA00022490"/>
    </source>
</evidence>
<dbReference type="PANTHER" id="PTHR24217">
    <property type="entry name" value="PUTATIVE-RELATED"/>
    <property type="match status" value="1"/>
</dbReference>
<feature type="compositionally biased region" description="Basic and acidic residues" evidence="13">
    <location>
        <begin position="322"/>
        <end position="337"/>
    </location>
</feature>
<dbReference type="jPOST" id="D3YVV9"/>
<dbReference type="VEuPathDB" id="HostDB:ENSMUSG00000050315"/>
<feature type="region of interest" description="Disordered" evidence="13">
    <location>
        <begin position="207"/>
        <end position="272"/>
    </location>
</feature>
<feature type="region of interest" description="Disordered" evidence="13">
    <location>
        <begin position="832"/>
        <end position="863"/>
    </location>
</feature>
<evidence type="ECO:0000256" key="2">
    <source>
        <dbReference type="ARBA" id="ARBA00004216"/>
    </source>
</evidence>
<dbReference type="PROSITE" id="PS50106">
    <property type="entry name" value="PDZ"/>
    <property type="match status" value="1"/>
</dbReference>
<dbReference type="ProteomicsDB" id="357005"/>
<dbReference type="AlphaFoldDB" id="D3YVV9"/>
<proteinExistence type="evidence at protein level"/>
<evidence type="ECO:0000259" key="14">
    <source>
        <dbReference type="PROSITE" id="PS50106"/>
    </source>
</evidence>
<evidence type="ECO:0000256" key="10">
    <source>
        <dbReference type="ARBA" id="ARBA00064160"/>
    </source>
</evidence>
<evidence type="ECO:0000256" key="3">
    <source>
        <dbReference type="ARBA" id="ARBA00004246"/>
    </source>
</evidence>
<sequence>MGTGDFICISMTGGAPWGFRLQGGKEEQQPLQVAKIRSQSKASGSGLREGDEVVSINGNPCADLTYPEVIKLMEGITDSLHLLVKRPSSGTSETLDSESETTNHQHLTHEGPMESTTLQIQQATETQSEDFFLAPVQTKVPLTEDQSNAWGYAECPKEEQAPPMLGSQEGHLVEEVILRQKAEAGQPGHVVELQLSLSKERHQCTSGPIVTLQGNDKSTSPDPDWSSQLERTVHINSIPAPEKADTSLTSSTSSGRELRVIQGRDPGGAGLPQVEVILDCSDRLKAEECRLQTGRGCVASPVEGGRSEAPPSLVSFAVSSEGTEHGEDQRSGKDQSRPHKHRARHARLRRSESLSEKQVKEAKSKCKSIALLLTDAPNPNSKGVLMFKKRRRRARKYTLVSYGTGELEREEEEEEDQEAGDKDEISEVAFLGTSESEVDEELLSDVDDNTQVVNFDWDSGLVDIEKRLNRGDKMEMLPDTTGKGALMFAKRRERMEQFTAQNEEEKTGGMAGGGPDALQTDGLRTMTSYQRKEESVRMQSSVSESSFQMGRSLASVPQQNGFSGVSETAGAQRMFPMNRTAKPFLGSMNQPAAPFSPTRSVTSPISDFPAPPPYSAVSPPPEAFSRGVSSPVAGPAQPPPWPQPAPWSQPAFYDSSEQIASRDERIAVPAKRTGILQEAKRRGTTKPMFTFKETKVSPNPELLSLLQNAEGKRGTGGDSGPEEDYLSLGAEACNFMQSSAKQKTPPPVAPKPAVKSPSSSQPVAPVSPVWSPGVAPAQRPAFSTSNPPNPPQVTAVSSIKIAQPAAPPARPASALNLAGPFKGPQAVVVSHNYTPKPSAPTPLVNAAPAGAGGPSNELPGMSGKGAQLFAKRQSRMEKYVVDSDTVQAHTVRAQSPTPSLPASWKYSSNVRAPPPVAYNPIHSPSYPLAAIKSQPPGAQASKTSKKKGKKPLNTLDVMKHQPYQLNASLFTFQPPDSKDGLPQKSTVKVSSAPAMKQALPPRQANVGSPTNAQASSVYSENGRSLSLPGRSAPPIISASPWLYQSACNYSSKPTFELEKANKRPTPWEAAARSPLGLVDDAFRPRNIQESIVAHVVSAARRKVSPGSQEDWKERLSFVPQTQKTNMSFSERQEYPAPSPVNSHVSSHSLYSSQLPYVCYRQESRNDLKTMSMETRSEYCLPLGGYDYNPHPRGWRQQP</sequence>
<dbReference type="PANTHER" id="PTHR24217:SF9">
    <property type="entry name" value="SYNAPTOPODIN-2"/>
    <property type="match status" value="1"/>
</dbReference>
<keyword evidence="4" id="KW-0963">Cytoplasm</keyword>
<feature type="compositionally biased region" description="Basic residues" evidence="13">
    <location>
        <begin position="338"/>
        <end position="348"/>
    </location>
</feature>
<feature type="region of interest" description="Disordered" evidence="13">
    <location>
        <begin position="581"/>
        <end position="817"/>
    </location>
</feature>
<dbReference type="ExpressionAtlas" id="D3YVV9">
    <property type="expression patterns" value="baseline and differential"/>
</dbReference>
<feature type="compositionally biased region" description="Polar residues" evidence="13">
    <location>
        <begin position="781"/>
        <end position="797"/>
    </location>
</feature>
<dbReference type="MGI" id="MGI:2153070">
    <property type="gene designation" value="Synpo2"/>
</dbReference>
<evidence type="ECO:0000256" key="11">
    <source>
        <dbReference type="ARBA" id="ARBA00071807"/>
    </source>
</evidence>
<keyword evidence="5" id="KW-0597">Phosphoprotein</keyword>
<keyword evidence="7" id="KW-0539">Nucleus</keyword>
<reference evidence="15 17" key="3">
    <citation type="journal article" date="2011" name="PLoS Biol.">
        <title>Modernizing reference genome assemblies.</title>
        <authorList>
            <person name="Church D.M."/>
            <person name="Schneider V.A."/>
            <person name="Graves T."/>
            <person name="Auger K."/>
            <person name="Cunningham F."/>
            <person name="Bouk N."/>
            <person name="Chen H.C."/>
            <person name="Agarwala R."/>
            <person name="McLaren W.M."/>
            <person name="Ritchie G.R."/>
            <person name="Albracht D."/>
            <person name="Kremitzki M."/>
            <person name="Rock S."/>
            <person name="Kotkiewicz H."/>
            <person name="Kremitzki C."/>
            <person name="Wollam A."/>
            <person name="Trani L."/>
            <person name="Fulton L."/>
            <person name="Fulton R."/>
            <person name="Matthews L."/>
            <person name="Whitehead S."/>
            <person name="Chow W."/>
            <person name="Torrance J."/>
            <person name="Dunn M."/>
            <person name="Harden G."/>
            <person name="Threadgold G."/>
            <person name="Wood J."/>
            <person name="Collins J."/>
            <person name="Heath P."/>
            <person name="Griffiths G."/>
            <person name="Pelan S."/>
            <person name="Grafham D."/>
            <person name="Eichler E.E."/>
            <person name="Weinstock G."/>
            <person name="Mardis E.R."/>
            <person name="Wilson R.K."/>
            <person name="Howe K."/>
            <person name="Flicek P."/>
            <person name="Hubbard T."/>
        </authorList>
    </citation>
    <scope>NUCLEOTIDE SEQUENCE [LARGE SCALE GENOMIC DNA]</scope>
    <source>
        <strain evidence="15 17">C57BL/6J</strain>
    </source>
</reference>
<dbReference type="Bgee" id="ENSMUSG00000050315">
    <property type="expression patterns" value="Expressed in triceps brachii and 178 other cell types or tissues"/>
</dbReference>
<comment type="function">
    <text evidence="9">Has an actin-binding and actin-bundling activity. Can induce the formation of F-actin networks. At the sarcomeric Z lines is proposed to act as adapter protein that links nascent myofibers to the sarcolemma via ZYX and may play a role in early assembly and stabilization of the Z lines. Involved in autophagosome formation. May play a role in chaperone-assisted selective autophagy (CASA) involved in Z lines maintenance in striated muscle under mechanical tension; may link the client-processing CASA chaperone machinery to a membrane-tethering and fusion complex providing autophagosome membranes. Involved in regulation of cell migration. May be a tumor suppressor.</text>
</comment>
<dbReference type="Antibodypedia" id="48857">
    <property type="antibodies" value="86 antibodies from 25 providers"/>
</dbReference>
<evidence type="ECO:0000256" key="12">
    <source>
        <dbReference type="ARBA" id="ARBA00078078"/>
    </source>
</evidence>
<feature type="domain" description="PDZ" evidence="14">
    <location>
        <begin position="6"/>
        <end position="88"/>
    </location>
</feature>
<dbReference type="SMR" id="D3YVV9"/>
<dbReference type="GO" id="GO:0005925">
    <property type="term" value="C:focal adhesion"/>
    <property type="evidence" value="ECO:0007669"/>
    <property type="project" value="UniProtKB-SubCell"/>
</dbReference>
<evidence type="ECO:0007829" key="18">
    <source>
        <dbReference type="PeptideAtlas" id="D3YVV9"/>
    </source>
</evidence>
<dbReference type="InterPro" id="IPR051976">
    <property type="entry name" value="Synaptopodin_domain"/>
</dbReference>
<evidence type="ECO:0000256" key="6">
    <source>
        <dbReference type="ARBA" id="ARBA00022949"/>
    </source>
</evidence>
<dbReference type="FunFam" id="2.30.42.10:FF:000139">
    <property type="entry name" value="synaptopodin-2 isoform X1"/>
    <property type="match status" value="1"/>
</dbReference>
<evidence type="ECO:0000313" key="17">
    <source>
        <dbReference type="Proteomes" id="UP000000589"/>
    </source>
</evidence>
<dbReference type="InterPro" id="IPR001478">
    <property type="entry name" value="PDZ"/>
</dbReference>
<keyword evidence="17" id="KW-1185">Reference proteome</keyword>
<evidence type="ECO:0000313" key="15">
    <source>
        <dbReference type="Ensembl" id="ENSMUSP00000102035.2"/>
    </source>
</evidence>
<feature type="compositionally biased region" description="Polar residues" evidence="13">
    <location>
        <begin position="246"/>
        <end position="255"/>
    </location>
</feature>
<feature type="compositionally biased region" description="Low complexity" evidence="13">
    <location>
        <begin position="751"/>
        <end position="777"/>
    </location>
</feature>
<accession>D3YVV9</accession>
<keyword evidence="6" id="KW-0965">Cell junction</keyword>
<feature type="region of interest" description="Disordered" evidence="13">
    <location>
        <begin position="928"/>
        <end position="952"/>
    </location>
</feature>
<feature type="compositionally biased region" description="Pro residues" evidence="13">
    <location>
        <begin position="636"/>
        <end position="647"/>
    </location>
</feature>
<comment type="subcellular location">
    <subcellularLocation>
        <location evidence="3">Cell junction</location>
        <location evidence="3">Focal adhesion</location>
    </subcellularLocation>
    <subcellularLocation>
        <location evidence="2">Cytoplasm</location>
        <location evidence="2">Myofibril</location>
        <location evidence="2">Sarcomere</location>
        <location evidence="2">Z line</location>
    </subcellularLocation>
    <subcellularLocation>
        <location evidence="1">Nucleus</location>
    </subcellularLocation>
</comment>
<feature type="compositionally biased region" description="Polar residues" evidence="13">
    <location>
        <begin position="1005"/>
        <end position="1024"/>
    </location>
</feature>
<gene>
    <name evidence="15 16" type="primary">Synpo2</name>
</gene>
<protein>
    <recommendedName>
        <fullName evidence="11">Synaptopodin-2</fullName>
    </recommendedName>
    <alternativeName>
        <fullName evidence="12">Myopodin</fullName>
    </alternativeName>
</protein>
<feature type="compositionally biased region" description="Basic and acidic residues" evidence="13">
    <location>
        <begin position="101"/>
        <end position="112"/>
    </location>
</feature>
<feature type="compositionally biased region" description="Pro residues" evidence="13">
    <location>
        <begin position="609"/>
        <end position="622"/>
    </location>
</feature>
<organism evidence="15 17">
    <name type="scientific">Mus musculus</name>
    <name type="common">Mouse</name>
    <dbReference type="NCBI Taxonomy" id="10090"/>
    <lineage>
        <taxon>Eukaryota</taxon>
        <taxon>Metazoa</taxon>
        <taxon>Chordata</taxon>
        <taxon>Craniata</taxon>
        <taxon>Vertebrata</taxon>
        <taxon>Euteleostomi</taxon>
        <taxon>Mammalia</taxon>
        <taxon>Eutheria</taxon>
        <taxon>Euarchontoglires</taxon>
        <taxon>Glires</taxon>
        <taxon>Rodentia</taxon>
        <taxon>Myomorpha</taxon>
        <taxon>Muroidea</taxon>
        <taxon>Muridae</taxon>
        <taxon>Murinae</taxon>
        <taxon>Mus</taxon>
        <taxon>Mus</taxon>
    </lineage>
</organism>
<dbReference type="Proteomes" id="UP000000589">
    <property type="component" value="Chromosome 3"/>
</dbReference>
<dbReference type="Pfam" id="PF00595">
    <property type="entry name" value="PDZ"/>
    <property type="match status" value="1"/>
</dbReference>
<feature type="region of interest" description="Disordered" evidence="13">
    <location>
        <begin position="970"/>
        <end position="1028"/>
    </location>
</feature>
<feature type="compositionally biased region" description="Basic and acidic residues" evidence="13">
    <location>
        <begin position="349"/>
        <end position="359"/>
    </location>
</feature>
<reference evidence="15" key="4">
    <citation type="submission" date="2025-08" db="UniProtKB">
        <authorList>
            <consortium name="Ensembl"/>
        </authorList>
    </citation>
    <scope>IDENTIFICATION</scope>
    <source>
        <strain evidence="15">C57BL/6J</strain>
    </source>
</reference>